<proteinExistence type="predicted"/>
<dbReference type="AlphaFoldDB" id="A0A8H5ZQD1"/>
<sequence length="159" mass="17220">MGRGQCQICGQVHASLRQSTVVDVGSIDTSTKYARTLPYRLHMGPTAMCDGNKVLTVPQAVSARRGAISASALNKRYDDGPPYLTFAVPTTPRQDFRPAFTHDAPATNSRTCCQRRLPLQSSCHACPTSSLATREPPPIIIIIILISIITMSLQHASQT</sequence>
<reference evidence="1" key="1">
    <citation type="submission" date="2019-11" db="EMBL/GenBank/DDBJ databases">
        <title>Bipolaris sorokiniana Genome sequencing.</title>
        <authorList>
            <person name="Wang H."/>
        </authorList>
    </citation>
    <scope>NUCLEOTIDE SEQUENCE</scope>
</reference>
<name>A0A8H5ZQD1_COCSA</name>
<gene>
    <name evidence="1" type="ORF">GGP41_006503</name>
</gene>
<accession>A0A8H5ZQD1</accession>
<organism evidence="1 2">
    <name type="scientific">Cochliobolus sativus</name>
    <name type="common">Common root rot and spot blotch fungus</name>
    <name type="synonym">Bipolaris sorokiniana</name>
    <dbReference type="NCBI Taxonomy" id="45130"/>
    <lineage>
        <taxon>Eukaryota</taxon>
        <taxon>Fungi</taxon>
        <taxon>Dikarya</taxon>
        <taxon>Ascomycota</taxon>
        <taxon>Pezizomycotina</taxon>
        <taxon>Dothideomycetes</taxon>
        <taxon>Pleosporomycetidae</taxon>
        <taxon>Pleosporales</taxon>
        <taxon>Pleosporineae</taxon>
        <taxon>Pleosporaceae</taxon>
        <taxon>Bipolaris</taxon>
    </lineage>
</organism>
<evidence type="ECO:0000313" key="1">
    <source>
        <dbReference type="EMBL" id="KAF5853717.1"/>
    </source>
</evidence>
<dbReference type="Proteomes" id="UP000624244">
    <property type="component" value="Unassembled WGS sequence"/>
</dbReference>
<evidence type="ECO:0000313" key="2">
    <source>
        <dbReference type="Proteomes" id="UP000624244"/>
    </source>
</evidence>
<comment type="caution">
    <text evidence="1">The sequence shown here is derived from an EMBL/GenBank/DDBJ whole genome shotgun (WGS) entry which is preliminary data.</text>
</comment>
<dbReference type="EMBL" id="WNKQ01000001">
    <property type="protein sequence ID" value="KAF5853717.1"/>
    <property type="molecule type" value="Genomic_DNA"/>
</dbReference>
<protein>
    <submittedName>
        <fullName evidence="1">Uncharacterized protein</fullName>
    </submittedName>
</protein>